<evidence type="ECO:0000256" key="2">
    <source>
        <dbReference type="ARBA" id="ARBA00006275"/>
    </source>
</evidence>
<dbReference type="Gene3D" id="1.25.40.390">
    <property type="match status" value="1"/>
</dbReference>
<keyword evidence="5" id="KW-0998">Cell outer membrane</keyword>
<comment type="similarity">
    <text evidence="2">Belongs to the SusD family.</text>
</comment>
<evidence type="ECO:0000256" key="3">
    <source>
        <dbReference type="ARBA" id="ARBA00022729"/>
    </source>
</evidence>
<keyword evidence="3 6" id="KW-0732">Signal</keyword>
<evidence type="ECO:0000256" key="6">
    <source>
        <dbReference type="SAM" id="SignalP"/>
    </source>
</evidence>
<organism evidence="8 9">
    <name type="scientific">Segatella copri</name>
    <dbReference type="NCBI Taxonomy" id="165179"/>
    <lineage>
        <taxon>Bacteria</taxon>
        <taxon>Pseudomonadati</taxon>
        <taxon>Bacteroidota</taxon>
        <taxon>Bacteroidia</taxon>
        <taxon>Bacteroidales</taxon>
        <taxon>Prevotellaceae</taxon>
        <taxon>Segatella</taxon>
    </lineage>
</organism>
<proteinExistence type="inferred from homology"/>
<comment type="subcellular location">
    <subcellularLocation>
        <location evidence="1">Cell outer membrane</location>
    </subcellularLocation>
</comment>
<dbReference type="SUPFAM" id="SSF48452">
    <property type="entry name" value="TPR-like"/>
    <property type="match status" value="1"/>
</dbReference>
<sequence length="567" mass="64223">MKNNILKKSLYAAMLAVGAATFTGCTDLSETVYSQLPGDGSYTLTNKDIQAMYGPIYDRLRDMYNGWEGYQDISEECGDLIMTPFRYETSGWGAQYVSLHKHEFHSTINHLYRPWYSCYQGITTCNSLLDNEGIASNETAKAELRTYRALFYYVLFDLFRNIPLETTLNVPSGYMPEQEEPAKTFDWIVNELNEAKPYLTKDVEFGQINYYGACMILAKMYLNHNAWFPTQAEDKTYYEKACDEVNEIINSGKYELASTYLEPFSANNRSKETILGLVYDKTNAGMGTNYYCKWNISGSGAIFNVTFDGWNGSAGIPQFINSYDPDDTRKTDCWIWGPQKNKTTGEQIYINDKPLDYTIDVYAIEKPGAAGMQGARLKKYEIVEGDVGVSNDAVPFFRLTDAYFIKAECLLRLGGYKGESEQVAADIVTKIRQRAFKNNPVKATRTVEQLKGASVYDYGLRETQGEIKDGVLTNIVNTETHEGGDDIQLGGLLDDLAWEFVYEHHRRQDLIRFKMDNGCNVFNGKSWFGKSANTNASDHHLDIFPILKDNLQANPKLHQNPGYDGAK</sequence>
<dbReference type="GO" id="GO:0009279">
    <property type="term" value="C:cell outer membrane"/>
    <property type="evidence" value="ECO:0007669"/>
    <property type="project" value="UniProtKB-SubCell"/>
</dbReference>
<evidence type="ECO:0000313" key="8">
    <source>
        <dbReference type="EMBL" id="RHK12980.1"/>
    </source>
</evidence>
<evidence type="ECO:0000256" key="4">
    <source>
        <dbReference type="ARBA" id="ARBA00023136"/>
    </source>
</evidence>
<name>A0A3R6FY14_9BACT</name>
<feature type="chain" id="PRO_5018641140" evidence="6">
    <location>
        <begin position="20"/>
        <end position="567"/>
    </location>
</feature>
<evidence type="ECO:0000313" key="9">
    <source>
        <dbReference type="Proteomes" id="UP000286211"/>
    </source>
</evidence>
<evidence type="ECO:0000256" key="5">
    <source>
        <dbReference type="ARBA" id="ARBA00023237"/>
    </source>
</evidence>
<gene>
    <name evidence="8" type="ORF">DW079_00605</name>
</gene>
<protein>
    <submittedName>
        <fullName evidence="8">RagB/SusD family nutrient uptake outer membrane protein</fullName>
    </submittedName>
</protein>
<dbReference type="EMBL" id="QRNB01000002">
    <property type="protein sequence ID" value="RHK12980.1"/>
    <property type="molecule type" value="Genomic_DNA"/>
</dbReference>
<comment type="caution">
    <text evidence="8">The sequence shown here is derived from an EMBL/GenBank/DDBJ whole genome shotgun (WGS) entry which is preliminary data.</text>
</comment>
<evidence type="ECO:0000256" key="1">
    <source>
        <dbReference type="ARBA" id="ARBA00004442"/>
    </source>
</evidence>
<dbReference type="AlphaFoldDB" id="A0A3R6FY14"/>
<keyword evidence="4" id="KW-0472">Membrane</keyword>
<dbReference type="InterPro" id="IPR011990">
    <property type="entry name" value="TPR-like_helical_dom_sf"/>
</dbReference>
<dbReference type="Pfam" id="PF07980">
    <property type="entry name" value="SusD_RagB"/>
    <property type="match status" value="1"/>
</dbReference>
<dbReference type="Proteomes" id="UP000286211">
    <property type="component" value="Unassembled WGS sequence"/>
</dbReference>
<dbReference type="PROSITE" id="PS51257">
    <property type="entry name" value="PROKAR_LIPOPROTEIN"/>
    <property type="match status" value="1"/>
</dbReference>
<dbReference type="InterPro" id="IPR012944">
    <property type="entry name" value="SusD_RagB_dom"/>
</dbReference>
<feature type="signal peptide" evidence="6">
    <location>
        <begin position="1"/>
        <end position="19"/>
    </location>
</feature>
<evidence type="ECO:0000259" key="7">
    <source>
        <dbReference type="Pfam" id="PF07980"/>
    </source>
</evidence>
<accession>A0A3R6FY14</accession>
<reference evidence="8 9" key="1">
    <citation type="submission" date="2018-08" db="EMBL/GenBank/DDBJ databases">
        <title>A genome reference for cultivated species of the human gut microbiota.</title>
        <authorList>
            <person name="Zou Y."/>
            <person name="Xue W."/>
            <person name="Luo G."/>
        </authorList>
    </citation>
    <scope>NUCLEOTIDE SEQUENCE [LARGE SCALE GENOMIC DNA]</scope>
    <source>
        <strain evidence="8 9">AF46-2NS</strain>
    </source>
</reference>
<feature type="domain" description="RagB/SusD" evidence="7">
    <location>
        <begin position="318"/>
        <end position="563"/>
    </location>
</feature>